<keyword evidence="3 5" id="KW-0663">Pyridoxal phosphate</keyword>
<dbReference type="EMBL" id="CP060010">
    <property type="protein sequence ID" value="QTN36228.1"/>
    <property type="molecule type" value="Genomic_DNA"/>
</dbReference>
<comment type="cofactor">
    <cofactor evidence="1 5 7">
        <name>pyridoxal 5'-phosphate</name>
        <dbReference type="ChEBI" id="CHEBI:597326"/>
    </cofactor>
</comment>
<dbReference type="PANTHER" id="PTHR21152">
    <property type="entry name" value="AMINOTRANSFERASE CLASS V"/>
    <property type="match status" value="1"/>
</dbReference>
<dbReference type="InterPro" id="IPR000192">
    <property type="entry name" value="Aminotrans_V_dom"/>
</dbReference>
<sequence length="399" mass="42779">MSLSNGRSYLAIPGPSVMPDRVLRAMHRAAPNIYAGELVEITETIVRDLKVVAGTQHHAAIYIANGHGVWEAALRNLLGAGDKVLVPSVGRFGEGWAEMAKSIGAEVELMPFPHLEPMDMERIKTRLEADKDHQIKAVLITHVDTSSSIKTDPRALRDVLDACDHPALLGVDCIASLGCDRFEMDAMGVDLMIAASQKGMMVPPGVGFVFFNDRAAAVREKVAHVSGYWDWKPRANPEAFYQYFGGTAPTHHLYGLREALDMLLEEGMEAVWHRHEVLARAIWAAVDAWGDAGPMALNIKDPAHRSCAVTAAHIGAPAGAELRAWLEEKAGVTLGIGLGMSTEEDPKGEGFFRFGHMGHLNAHMVLGMLGTVEAGMIALGIPHGAGGLSAAARVVAEGA</sequence>
<evidence type="ECO:0000256" key="2">
    <source>
        <dbReference type="ARBA" id="ARBA00009236"/>
    </source>
</evidence>
<name>A0A975EQA9_9RHOB</name>
<evidence type="ECO:0000256" key="3">
    <source>
        <dbReference type="ARBA" id="ARBA00022898"/>
    </source>
</evidence>
<dbReference type="InterPro" id="IPR015421">
    <property type="entry name" value="PyrdxlP-dep_Trfase_major"/>
</dbReference>
<dbReference type="InterPro" id="IPR020578">
    <property type="entry name" value="Aminotrans_V_PyrdxlP_BS"/>
</dbReference>
<protein>
    <submittedName>
        <fullName evidence="9">Alanine--glyoxylate aminotransferase family protein</fullName>
    </submittedName>
</protein>
<organism evidence="9 10">
    <name type="scientific">Cognatishimia activa</name>
    <dbReference type="NCBI Taxonomy" id="1715691"/>
    <lineage>
        <taxon>Bacteria</taxon>
        <taxon>Pseudomonadati</taxon>
        <taxon>Pseudomonadota</taxon>
        <taxon>Alphaproteobacteria</taxon>
        <taxon>Rhodobacterales</taxon>
        <taxon>Paracoccaceae</taxon>
        <taxon>Cognatishimia</taxon>
    </lineage>
</organism>
<evidence type="ECO:0000256" key="4">
    <source>
        <dbReference type="PIRSR" id="PIRSR000524-1"/>
    </source>
</evidence>
<gene>
    <name evidence="9" type="ORF">HZ995_01505</name>
</gene>
<reference evidence="9" key="1">
    <citation type="submission" date="2020-07" db="EMBL/GenBank/DDBJ databases">
        <title>Genome sequences of bacteria associated with the marine, planktonic diatom Thalassiosira profunda strain ECT2AJA-044.</title>
        <authorList>
            <person name="Gargas C.B."/>
            <person name="Roberts W.R."/>
            <person name="Alverson A.J."/>
        </authorList>
    </citation>
    <scope>NUCLEOTIDE SEQUENCE</scope>
    <source>
        <strain evidence="9">ECT2AJA-044</strain>
    </source>
</reference>
<feature type="modified residue" description="N6-(pyridoxal phosphate)lysine" evidence="5">
    <location>
        <position position="198"/>
    </location>
</feature>
<evidence type="ECO:0000256" key="6">
    <source>
        <dbReference type="RuleBase" id="RU004075"/>
    </source>
</evidence>
<dbReference type="GO" id="GO:0008453">
    <property type="term" value="F:alanine-glyoxylate transaminase activity"/>
    <property type="evidence" value="ECO:0007669"/>
    <property type="project" value="TreeGrafter"/>
</dbReference>
<evidence type="ECO:0000313" key="10">
    <source>
        <dbReference type="Proteomes" id="UP000665026"/>
    </source>
</evidence>
<dbReference type="InterPro" id="IPR024169">
    <property type="entry name" value="SP_NH2Trfase/AEP_transaminase"/>
</dbReference>
<evidence type="ECO:0000259" key="8">
    <source>
        <dbReference type="Pfam" id="PF00266"/>
    </source>
</evidence>
<dbReference type="PIRSF" id="PIRSF000524">
    <property type="entry name" value="SPT"/>
    <property type="match status" value="1"/>
</dbReference>
<dbReference type="PROSITE" id="PS00595">
    <property type="entry name" value="AA_TRANSFER_CLASS_5"/>
    <property type="match status" value="1"/>
</dbReference>
<accession>A0A975EQA9</accession>
<dbReference type="FunFam" id="3.90.1150.10:FF:000204">
    <property type="entry name" value="Hypothetical aminotransferase"/>
    <property type="match status" value="1"/>
</dbReference>
<proteinExistence type="inferred from homology"/>
<dbReference type="InterPro" id="IPR015424">
    <property type="entry name" value="PyrdxlP-dep_Trfase"/>
</dbReference>
<dbReference type="Gene3D" id="3.40.640.10">
    <property type="entry name" value="Type I PLP-dependent aspartate aminotransferase-like (Major domain)"/>
    <property type="match status" value="1"/>
</dbReference>
<dbReference type="KEGG" id="cact:HZ995_01505"/>
<dbReference type="SUPFAM" id="SSF53383">
    <property type="entry name" value="PLP-dependent transferases"/>
    <property type="match status" value="1"/>
</dbReference>
<evidence type="ECO:0000256" key="5">
    <source>
        <dbReference type="PIRSR" id="PIRSR000524-50"/>
    </source>
</evidence>
<keyword evidence="9" id="KW-0808">Transferase</keyword>
<dbReference type="GO" id="GO:0019265">
    <property type="term" value="P:glycine biosynthetic process, by transamination of glyoxylate"/>
    <property type="evidence" value="ECO:0007669"/>
    <property type="project" value="TreeGrafter"/>
</dbReference>
<dbReference type="Proteomes" id="UP000665026">
    <property type="component" value="Chromosome"/>
</dbReference>
<feature type="binding site" evidence="4">
    <location>
        <position position="353"/>
    </location>
    <ligand>
        <name>substrate</name>
    </ligand>
</feature>
<dbReference type="InterPro" id="IPR015422">
    <property type="entry name" value="PyrdxlP-dep_Trfase_small"/>
</dbReference>
<dbReference type="RefSeq" id="WP_209356931.1">
    <property type="nucleotide sequence ID" value="NZ_CP060010.1"/>
</dbReference>
<dbReference type="GO" id="GO:0004760">
    <property type="term" value="F:L-serine-pyruvate transaminase activity"/>
    <property type="evidence" value="ECO:0007669"/>
    <property type="project" value="TreeGrafter"/>
</dbReference>
<dbReference type="Pfam" id="PF00266">
    <property type="entry name" value="Aminotran_5"/>
    <property type="match status" value="1"/>
</dbReference>
<dbReference type="PANTHER" id="PTHR21152:SF40">
    <property type="entry name" value="ALANINE--GLYOXYLATE AMINOTRANSFERASE"/>
    <property type="match status" value="1"/>
</dbReference>
<evidence type="ECO:0000256" key="7">
    <source>
        <dbReference type="RuleBase" id="RU004504"/>
    </source>
</evidence>
<evidence type="ECO:0000313" key="9">
    <source>
        <dbReference type="EMBL" id="QTN36228.1"/>
    </source>
</evidence>
<evidence type="ECO:0000256" key="1">
    <source>
        <dbReference type="ARBA" id="ARBA00001933"/>
    </source>
</evidence>
<dbReference type="AlphaFoldDB" id="A0A975EQA9"/>
<keyword evidence="9" id="KW-0032">Aminotransferase</keyword>
<feature type="domain" description="Aminotransferase class V" evidence="8">
    <location>
        <begin position="36"/>
        <end position="332"/>
    </location>
</feature>
<comment type="similarity">
    <text evidence="2 6">Belongs to the class-V pyridoxal-phosphate-dependent aminotransferase family.</text>
</comment>
<dbReference type="Gene3D" id="3.90.1150.10">
    <property type="entry name" value="Aspartate Aminotransferase, domain 1"/>
    <property type="match status" value="1"/>
</dbReference>